<dbReference type="AlphaFoldDB" id="A0A371X4N2"/>
<protein>
    <submittedName>
        <fullName evidence="2">Glutathione S-transferase</fullName>
    </submittedName>
</protein>
<reference evidence="2 3" key="1">
    <citation type="submission" date="2018-08" db="EMBL/GenBank/DDBJ databases">
        <title>Fulvimarina sp. 85, whole genome shotgun sequence.</title>
        <authorList>
            <person name="Tuo L."/>
        </authorList>
    </citation>
    <scope>NUCLEOTIDE SEQUENCE [LARGE SCALE GENOMIC DNA]</scope>
    <source>
        <strain evidence="2 3">85</strain>
    </source>
</reference>
<dbReference type="InterPro" id="IPR036249">
    <property type="entry name" value="Thioredoxin-like_sf"/>
</dbReference>
<dbReference type="PROSITE" id="PS50404">
    <property type="entry name" value="GST_NTER"/>
    <property type="match status" value="1"/>
</dbReference>
<gene>
    <name evidence="2" type="ORF">DYI37_07505</name>
</gene>
<dbReference type="InterPro" id="IPR050983">
    <property type="entry name" value="GST_Omega/HSP26"/>
</dbReference>
<organism evidence="2 3">
    <name type="scientific">Fulvimarina endophytica</name>
    <dbReference type="NCBI Taxonomy" id="2293836"/>
    <lineage>
        <taxon>Bacteria</taxon>
        <taxon>Pseudomonadati</taxon>
        <taxon>Pseudomonadota</taxon>
        <taxon>Alphaproteobacteria</taxon>
        <taxon>Hyphomicrobiales</taxon>
        <taxon>Aurantimonadaceae</taxon>
        <taxon>Fulvimarina</taxon>
    </lineage>
</organism>
<dbReference type="EMBL" id="QURL01000003">
    <property type="protein sequence ID" value="RFC64188.1"/>
    <property type="molecule type" value="Genomic_DNA"/>
</dbReference>
<dbReference type="GO" id="GO:0005737">
    <property type="term" value="C:cytoplasm"/>
    <property type="evidence" value="ECO:0007669"/>
    <property type="project" value="TreeGrafter"/>
</dbReference>
<evidence type="ECO:0000259" key="1">
    <source>
        <dbReference type="PROSITE" id="PS50404"/>
    </source>
</evidence>
<accession>A0A371X4N2</accession>
<evidence type="ECO:0000313" key="3">
    <source>
        <dbReference type="Proteomes" id="UP000264310"/>
    </source>
</evidence>
<proteinExistence type="predicted"/>
<dbReference type="PANTHER" id="PTHR43968">
    <property type="match status" value="1"/>
</dbReference>
<evidence type="ECO:0000313" key="2">
    <source>
        <dbReference type="EMBL" id="RFC64188.1"/>
    </source>
</evidence>
<feature type="domain" description="GST N-terminal" evidence="1">
    <location>
        <begin position="5"/>
        <end position="86"/>
    </location>
</feature>
<keyword evidence="3" id="KW-1185">Reference proteome</keyword>
<dbReference type="SUPFAM" id="SSF52833">
    <property type="entry name" value="Thioredoxin-like"/>
    <property type="match status" value="1"/>
</dbReference>
<dbReference type="Pfam" id="PF13409">
    <property type="entry name" value="GST_N_2"/>
    <property type="match status" value="1"/>
</dbReference>
<dbReference type="SUPFAM" id="SSF47616">
    <property type="entry name" value="GST C-terminal domain-like"/>
    <property type="match status" value="1"/>
</dbReference>
<keyword evidence="2" id="KW-0808">Transferase</keyword>
<dbReference type="Gene3D" id="1.20.1050.10">
    <property type="match status" value="1"/>
</dbReference>
<dbReference type="GO" id="GO:0016740">
    <property type="term" value="F:transferase activity"/>
    <property type="evidence" value="ECO:0007669"/>
    <property type="project" value="UniProtKB-KW"/>
</dbReference>
<sequence length="207" mass="22617">MRGPGAMHLFVNTTSPFVRIVRIAIAEKGLRDRIGTEIVDPWADPADFLSANPAGRVPTLALENGTALAESHFILRYLDEIAPEPAIYPAKGLAEALATAAPAYGAMDAATAIIIGRKSAEDFDTGMVGQKRWRSMAEGLKRLDANPPCDFATRVDIGNIVAVTALDYILFRYTDRDWLAELPTLAEWRERQKGRASIDETMPYIAG</sequence>
<comment type="caution">
    <text evidence="2">The sequence shown here is derived from an EMBL/GenBank/DDBJ whole genome shotgun (WGS) entry which is preliminary data.</text>
</comment>
<dbReference type="InterPro" id="IPR004045">
    <property type="entry name" value="Glutathione_S-Trfase_N"/>
</dbReference>
<dbReference type="PANTHER" id="PTHR43968:SF6">
    <property type="entry name" value="GLUTATHIONE S-TRANSFERASE OMEGA"/>
    <property type="match status" value="1"/>
</dbReference>
<dbReference type="Proteomes" id="UP000264310">
    <property type="component" value="Unassembled WGS sequence"/>
</dbReference>
<dbReference type="InterPro" id="IPR036282">
    <property type="entry name" value="Glutathione-S-Trfase_C_sf"/>
</dbReference>
<name>A0A371X4N2_9HYPH</name>
<dbReference type="Gene3D" id="3.40.30.10">
    <property type="entry name" value="Glutaredoxin"/>
    <property type="match status" value="1"/>
</dbReference>